<dbReference type="InParanoid" id="A0A2G5CT12"/>
<dbReference type="OrthoDB" id="185373at2759"/>
<dbReference type="InterPro" id="IPR046848">
    <property type="entry name" value="E_motif"/>
</dbReference>
<sequence>MKQIKQIHAHITTTGLAVLDTNLLGRLLSTSTTCTTSYSNELDYITFLFNQLPYPTTFFYNIMIKIHSKTTHSLNAIPIYTQMLWAGLLPDIYTYPLLLKACTQAHAFKLGWSVHAQTVKFALSSNIYARNALIHFYSMNERIKDAKILFNVNDGLDVVSWNSMMSAYVRVGDVFNARLLFEEMPKRSAVTWSAMIAGYVQCGLSKEALSVFARMQVELVKPNDVTLVSVLSACAHLSALEQGRWVHGYMKSNGMEESVFLGTALIDMYAKCGEVELAFEVFNGLKEKNLLTWTTLIKGLAMHGRGQEALDLFSDMEKAGILPDDITFIGVLCACTHAGLVDQGRQIFHSMSRKYGIVPKIEHYGCMVDLLARGGMLNEAREMVESMPMQPDALIWGALMAGCRFYHNVELAEFVGKHLLQLEPDNAAVYVLMSNIYVASGKQEDAKKVRALMEKAGASKTAGCSSIEIRGTIHQFIVGDIAHPQITEILIKWEEIERLLNLGGYVPNKAEVLLDIDEEDKEEALGRHSEKLAIAFGLISTADGVPIRIVKNLRVCNDCHHVTKLISKLYNRDIVVRDRTRFHLFKDGQCSCKDYW</sequence>
<dbReference type="FunFam" id="1.25.40.10:FF:000184">
    <property type="entry name" value="Pentatricopeptide repeat-containing protein, chloroplastic"/>
    <property type="match status" value="1"/>
</dbReference>
<evidence type="ECO:0000256" key="2">
    <source>
        <dbReference type="PROSITE-ProRule" id="PRU00708"/>
    </source>
</evidence>
<dbReference type="Pfam" id="PF20431">
    <property type="entry name" value="E_motif"/>
    <property type="match status" value="1"/>
</dbReference>
<dbReference type="GO" id="GO:0009451">
    <property type="term" value="P:RNA modification"/>
    <property type="evidence" value="ECO:0007669"/>
    <property type="project" value="InterPro"/>
</dbReference>
<dbReference type="PROSITE" id="PS51375">
    <property type="entry name" value="PPR"/>
    <property type="match status" value="3"/>
</dbReference>
<dbReference type="GO" id="GO:0008270">
    <property type="term" value="F:zinc ion binding"/>
    <property type="evidence" value="ECO:0007669"/>
    <property type="project" value="InterPro"/>
</dbReference>
<organism evidence="4 5">
    <name type="scientific">Aquilegia coerulea</name>
    <name type="common">Rocky mountain columbine</name>
    <dbReference type="NCBI Taxonomy" id="218851"/>
    <lineage>
        <taxon>Eukaryota</taxon>
        <taxon>Viridiplantae</taxon>
        <taxon>Streptophyta</taxon>
        <taxon>Embryophyta</taxon>
        <taxon>Tracheophyta</taxon>
        <taxon>Spermatophyta</taxon>
        <taxon>Magnoliopsida</taxon>
        <taxon>Ranunculales</taxon>
        <taxon>Ranunculaceae</taxon>
        <taxon>Thalictroideae</taxon>
        <taxon>Aquilegia</taxon>
    </lineage>
</organism>
<dbReference type="Gene3D" id="1.25.40.10">
    <property type="entry name" value="Tetratricopeptide repeat domain"/>
    <property type="match status" value="3"/>
</dbReference>
<dbReference type="EMBL" id="KZ305055">
    <property type="protein sequence ID" value="PIA34418.1"/>
    <property type="molecule type" value="Genomic_DNA"/>
</dbReference>
<dbReference type="InterPro" id="IPR002885">
    <property type="entry name" value="PPR_rpt"/>
</dbReference>
<feature type="domain" description="DYW" evidence="3">
    <location>
        <begin position="504"/>
        <end position="596"/>
    </location>
</feature>
<accession>A0A2G5CT12</accession>
<dbReference type="Pfam" id="PF14432">
    <property type="entry name" value="DYW_deaminase"/>
    <property type="match status" value="1"/>
</dbReference>
<protein>
    <recommendedName>
        <fullName evidence="3">DYW domain-containing protein</fullName>
    </recommendedName>
</protein>
<dbReference type="Pfam" id="PF13041">
    <property type="entry name" value="PPR_2"/>
    <property type="match status" value="2"/>
</dbReference>
<gene>
    <name evidence="4" type="ORF">AQUCO_03800200v1</name>
</gene>
<dbReference type="STRING" id="218851.A0A2G5CT12"/>
<dbReference type="InterPro" id="IPR011990">
    <property type="entry name" value="TPR-like_helical_dom_sf"/>
</dbReference>
<proteinExistence type="predicted"/>
<keyword evidence="5" id="KW-1185">Reference proteome</keyword>
<dbReference type="Proteomes" id="UP000230069">
    <property type="component" value="Unassembled WGS sequence"/>
</dbReference>
<dbReference type="NCBIfam" id="TIGR00756">
    <property type="entry name" value="PPR"/>
    <property type="match status" value="5"/>
</dbReference>
<dbReference type="InterPro" id="IPR032867">
    <property type="entry name" value="DYW_dom"/>
</dbReference>
<reference evidence="4 5" key="1">
    <citation type="submission" date="2017-09" db="EMBL/GenBank/DDBJ databases">
        <title>WGS assembly of Aquilegia coerulea Goldsmith.</title>
        <authorList>
            <person name="Hodges S."/>
            <person name="Kramer E."/>
            <person name="Nordborg M."/>
            <person name="Tomkins J."/>
            <person name="Borevitz J."/>
            <person name="Derieg N."/>
            <person name="Yan J."/>
            <person name="Mihaltcheva S."/>
            <person name="Hayes R.D."/>
            <person name="Rokhsar D."/>
        </authorList>
    </citation>
    <scope>NUCLEOTIDE SEQUENCE [LARGE SCALE GENOMIC DNA]</scope>
    <source>
        <strain evidence="5">cv. Goldsmith</strain>
    </source>
</reference>
<dbReference type="Pfam" id="PF01535">
    <property type="entry name" value="PPR"/>
    <property type="match status" value="2"/>
</dbReference>
<dbReference type="GO" id="GO:0003723">
    <property type="term" value="F:RNA binding"/>
    <property type="evidence" value="ECO:0007669"/>
    <property type="project" value="InterPro"/>
</dbReference>
<feature type="repeat" description="PPR" evidence="2">
    <location>
        <begin position="289"/>
        <end position="323"/>
    </location>
</feature>
<dbReference type="PANTHER" id="PTHR47926:SF365">
    <property type="entry name" value="DYW DOMAIN-CONTAINING PROTEIN"/>
    <property type="match status" value="1"/>
</dbReference>
<dbReference type="FunFam" id="1.25.40.10:FF:000348">
    <property type="entry name" value="Pentatricopeptide repeat-containing protein chloroplastic"/>
    <property type="match status" value="1"/>
</dbReference>
<evidence type="ECO:0000313" key="4">
    <source>
        <dbReference type="EMBL" id="PIA34418.1"/>
    </source>
</evidence>
<name>A0A2G5CT12_AQUCA</name>
<evidence type="ECO:0000256" key="1">
    <source>
        <dbReference type="ARBA" id="ARBA00022737"/>
    </source>
</evidence>
<keyword evidence="1" id="KW-0677">Repeat</keyword>
<evidence type="ECO:0000313" key="5">
    <source>
        <dbReference type="Proteomes" id="UP000230069"/>
    </source>
</evidence>
<dbReference type="PANTHER" id="PTHR47926">
    <property type="entry name" value="PENTATRICOPEPTIDE REPEAT-CONTAINING PROTEIN"/>
    <property type="match status" value="1"/>
</dbReference>
<dbReference type="AlphaFoldDB" id="A0A2G5CT12"/>
<dbReference type="SUPFAM" id="SSF48452">
    <property type="entry name" value="TPR-like"/>
    <property type="match status" value="1"/>
</dbReference>
<dbReference type="InterPro" id="IPR046960">
    <property type="entry name" value="PPR_At4g14850-like_plant"/>
</dbReference>
<feature type="repeat" description="PPR" evidence="2">
    <location>
        <begin position="188"/>
        <end position="222"/>
    </location>
</feature>
<feature type="repeat" description="PPR" evidence="2">
    <location>
        <begin position="157"/>
        <end position="187"/>
    </location>
</feature>
<evidence type="ECO:0000259" key="3">
    <source>
        <dbReference type="Pfam" id="PF14432"/>
    </source>
</evidence>